<feature type="region of interest" description="Disordered" evidence="3">
    <location>
        <begin position="1709"/>
        <end position="1737"/>
    </location>
</feature>
<dbReference type="SUPFAM" id="SSF57756">
    <property type="entry name" value="Retrovirus zinc finger-like domains"/>
    <property type="match status" value="1"/>
</dbReference>
<dbReference type="PANTHER" id="PTHR11439">
    <property type="entry name" value="GAG-POL-RELATED RETROTRANSPOSON"/>
    <property type="match status" value="1"/>
</dbReference>
<keyword evidence="2" id="KW-0175">Coiled coil</keyword>
<evidence type="ECO:0000256" key="1">
    <source>
        <dbReference type="PROSITE-ProRule" id="PRU00047"/>
    </source>
</evidence>
<protein>
    <submittedName>
        <fullName evidence="5">Uncharacterized mitochondrial protein AtMg00810-like</fullName>
    </submittedName>
</protein>
<dbReference type="GO" id="GO:0003676">
    <property type="term" value="F:nucleic acid binding"/>
    <property type="evidence" value="ECO:0007669"/>
    <property type="project" value="InterPro"/>
</dbReference>
<sequence length="1737" mass="194941">MTESSLVDSGFAVPVFSSGDDLIAGLNKAMAFLTYVASSRFSSTNNQLGTSLNLRNQATIQDGRVTVQQVQGIQRQSYYGIDYKSNATSSGENNASGHARVVKCYNCQVEAQEAGKYLDEEQLTFLADPVVPDCQAVHTIIPNNDVFQIEDLDTYDSDCDDVSNAKAVLMANISNYGSDVISEEKANKKQNNKSVTTELERYKERVKTFKQRLNIDLSSREKMIDSQMDDMIKEKLALKEQVNSLEKNLSNQIKEKECLLQTFTIFKSESKEKEDKYMENEIDLEKKIKELDNIIFKVGQSTHTVHMLTKPQAFYDNIHKQALGIDMHYHLTRIVSQLGLSLVYKRNPKMMIEKYFLMTGYSLWEVILNGDSPIPTRVVDGVVQPDAPTTAEQRLAKKNELKARGTLLMALPDKHQLKFNIHKDAKSLMEAIEKRSDLEDQSLDDLFNNLKIYEAEVKSSSSTSPSTQNIAFVSSQNTNCTNESVSAVTSVSAASTKVLVSTLPNVDNLSDTVIYSFFASQSNSPQNLRANGTTSIRFDMSKVECYNCHRRGHFVRKCRSHRDTRNKDTQRRNVLMDTSTSNALVSQYDGVGSYYWSFQVDEEPTNYALMTFTSSSYSSYDNEVAPCSKAYSKAYATLQSHYDKLTNDLKKSQFDVISYKTGLESVEARLVVYQQNEHVFEEDIKFSESDVSMPPSPVHDRYQSGEEYHAVPPPYTGTFMPPKPDLVFHDALNANETILSVINVEPILTRSRLVPLTAARPITTIVHQTTVLHHWHTKHGINKAHSPIRRPINHRPSLKNNNFHQNVTTVKDNQVNAVLGVKGNWGNPQRASKDKGVIDSGGKITGKGKIRTDTECIVLSSNFKPPDENHVLLRVPRENNMYNVDLKNIVPSGDLTRLFAKATLEEVLVTKPHNKTPHALLLGRTPSIGFMRPFDCPVTILNTLDSLGKFDGNADEGFLVRYSVSSKAFRVFNSKTKIIQETLHINFLENQPNVAESGLTCLFDIDTLTKSMNYQPVVAGNLPNSSVGIQENLNAGTIGKEAKSVQQYVLLPLWSSGSKDPQDTDAAAFEVKEPESTVYVSPSSCDKPKKHDDKTKREAKGKSLVELSTGVRDLRDEFEEFFDNSTNGVNAAITLVTAVGLNSTNNTNTFSVAGPSNNVVSSNFELGEKSSFVDPSQYPDDPDMHALEDITYLDDEEDVGAEVDFSNLETNIIVSPIPTPRVYKDHPVTQIIGDFSLDPQTRSMIRMVKEQGRLTQINDDDFHTCMFTCFLSQEEPKRVHQALKDPSWIESMQEELLQFKMQRVWVLVDLPKGKRAIGSKWVFRNKKDKRGTIFKNKARLVASGHTQEEGIAYEEVFALVARIEAIRRSMFVNLQDLKTLIILIRFTKWLNYSMDCIKLLELGLCGGHHFGSTNKDLCKAFEKLMKENFQMSLTGELTFFLRLQVKQKQDGIFISQDKYVAKILRKFGLTDGKTSSPPIDTEKSLLKDPDGEDVDVHTYRLMIDLLMYLASSRPDIMFAVCACARFQVTPKVSHLHAVKRIFRYLKGKPHLGLWYPKDSPFNMVAYSDSEYAGASLDRKSTTGGFQFLGCRLISWQCKKQTVVATSSTEAEYVAATSCCTQVLWIQNQLLDYGHLFNVVRSKLLLFGLTVDAAHLVLLDLSSHTTKYTSLALTQKVFANMRRVGKGFSRVDTPLFAKMLVPQQALEVEDAAEDETNVNEVSDEPTPPSPTPATPPPP</sequence>
<dbReference type="Gene3D" id="4.10.60.10">
    <property type="entry name" value="Zinc finger, CCHC-type"/>
    <property type="match status" value="1"/>
</dbReference>
<dbReference type="EMBL" id="BKCJ010065852">
    <property type="protein sequence ID" value="GEW61149.1"/>
    <property type="molecule type" value="Genomic_DNA"/>
</dbReference>
<feature type="compositionally biased region" description="Acidic residues" evidence="3">
    <location>
        <begin position="1709"/>
        <end position="1722"/>
    </location>
</feature>
<keyword evidence="1" id="KW-0479">Metal-binding</keyword>
<reference evidence="5" key="1">
    <citation type="journal article" date="2019" name="Sci. Rep.">
        <title>Draft genome of Tanacetum cinerariifolium, the natural source of mosquito coil.</title>
        <authorList>
            <person name="Yamashiro T."/>
            <person name="Shiraishi A."/>
            <person name="Satake H."/>
            <person name="Nakayama K."/>
        </authorList>
    </citation>
    <scope>NUCLEOTIDE SEQUENCE</scope>
</reference>
<gene>
    <name evidence="5" type="ORF">Tci_233125</name>
</gene>
<name>A0A699GWC0_TANCI</name>
<evidence type="ECO:0000259" key="4">
    <source>
        <dbReference type="PROSITE" id="PS50158"/>
    </source>
</evidence>
<keyword evidence="1" id="KW-0862">Zinc</keyword>
<dbReference type="PROSITE" id="PS50158">
    <property type="entry name" value="ZF_CCHC"/>
    <property type="match status" value="1"/>
</dbReference>
<dbReference type="InterPro" id="IPR036875">
    <property type="entry name" value="Znf_CCHC_sf"/>
</dbReference>
<feature type="compositionally biased region" description="Basic and acidic residues" evidence="3">
    <location>
        <begin position="1086"/>
        <end position="1100"/>
    </location>
</feature>
<comment type="caution">
    <text evidence="5">The sequence shown here is derived from an EMBL/GenBank/DDBJ whole genome shotgun (WGS) entry which is preliminary data.</text>
</comment>
<evidence type="ECO:0000313" key="5">
    <source>
        <dbReference type="EMBL" id="GEW61149.1"/>
    </source>
</evidence>
<keyword evidence="1" id="KW-0863">Zinc-finger</keyword>
<accession>A0A699GWC0</accession>
<dbReference type="Pfam" id="PF07727">
    <property type="entry name" value="RVT_2"/>
    <property type="match status" value="2"/>
</dbReference>
<dbReference type="PANTHER" id="PTHR11439:SF495">
    <property type="entry name" value="REVERSE TRANSCRIPTASE, RNA-DEPENDENT DNA POLYMERASE-RELATED"/>
    <property type="match status" value="1"/>
</dbReference>
<proteinExistence type="predicted"/>
<organism evidence="5">
    <name type="scientific">Tanacetum cinerariifolium</name>
    <name type="common">Dalmatian daisy</name>
    <name type="synonym">Chrysanthemum cinerariifolium</name>
    <dbReference type="NCBI Taxonomy" id="118510"/>
    <lineage>
        <taxon>Eukaryota</taxon>
        <taxon>Viridiplantae</taxon>
        <taxon>Streptophyta</taxon>
        <taxon>Embryophyta</taxon>
        <taxon>Tracheophyta</taxon>
        <taxon>Spermatophyta</taxon>
        <taxon>Magnoliopsida</taxon>
        <taxon>eudicotyledons</taxon>
        <taxon>Gunneridae</taxon>
        <taxon>Pentapetalae</taxon>
        <taxon>asterids</taxon>
        <taxon>campanulids</taxon>
        <taxon>Asterales</taxon>
        <taxon>Asteraceae</taxon>
        <taxon>Asteroideae</taxon>
        <taxon>Anthemideae</taxon>
        <taxon>Anthemidinae</taxon>
        <taxon>Tanacetum</taxon>
    </lineage>
</organism>
<evidence type="ECO:0000256" key="2">
    <source>
        <dbReference type="SAM" id="Coils"/>
    </source>
</evidence>
<dbReference type="InterPro" id="IPR001878">
    <property type="entry name" value="Znf_CCHC"/>
</dbReference>
<evidence type="ECO:0000256" key="3">
    <source>
        <dbReference type="SAM" id="MobiDB-lite"/>
    </source>
</evidence>
<dbReference type="InterPro" id="IPR057670">
    <property type="entry name" value="SH3_retrovirus"/>
</dbReference>
<feature type="coiled-coil region" evidence="2">
    <location>
        <begin position="185"/>
        <end position="262"/>
    </location>
</feature>
<dbReference type="CDD" id="cd09272">
    <property type="entry name" value="RNase_HI_RT_Ty1"/>
    <property type="match status" value="1"/>
</dbReference>
<dbReference type="GO" id="GO:0008270">
    <property type="term" value="F:zinc ion binding"/>
    <property type="evidence" value="ECO:0007669"/>
    <property type="project" value="UniProtKB-KW"/>
</dbReference>
<dbReference type="InterPro" id="IPR013103">
    <property type="entry name" value="RVT_2"/>
</dbReference>
<feature type="region of interest" description="Disordered" evidence="3">
    <location>
        <begin position="1079"/>
        <end position="1100"/>
    </location>
</feature>
<feature type="compositionally biased region" description="Pro residues" evidence="3">
    <location>
        <begin position="1724"/>
        <end position="1737"/>
    </location>
</feature>
<dbReference type="Pfam" id="PF25597">
    <property type="entry name" value="SH3_retrovirus"/>
    <property type="match status" value="1"/>
</dbReference>
<feature type="domain" description="CCHC-type" evidence="4">
    <location>
        <begin position="545"/>
        <end position="560"/>
    </location>
</feature>